<proteinExistence type="predicted"/>
<keyword evidence="3" id="KW-0812">Transmembrane</keyword>
<dbReference type="AlphaFoldDB" id="A0A7Z7MUF3"/>
<dbReference type="Proteomes" id="UP000242886">
    <property type="component" value="Chromosome SDENCHOL"/>
</dbReference>
<feature type="coiled-coil region" evidence="1">
    <location>
        <begin position="105"/>
        <end position="132"/>
    </location>
</feature>
<feature type="region of interest" description="Disordered" evidence="2">
    <location>
        <begin position="40"/>
        <end position="72"/>
    </location>
</feature>
<keyword evidence="1" id="KW-0175">Coiled coil</keyword>
<evidence type="ECO:0000256" key="1">
    <source>
        <dbReference type="SAM" id="Coils"/>
    </source>
</evidence>
<dbReference type="InterPro" id="IPR021244">
    <property type="entry name" value="DUF2802"/>
</dbReference>
<protein>
    <recommendedName>
        <fullName evidence="6">DUF2802 domain-containing protein</fullName>
    </recommendedName>
</protein>
<name>A0A7Z7MUF3_9PROT</name>
<sequence>MDLANFSAFSARDAVILGIGVAAVYLLIALLRLSQIRRPGKRPANRLSPSFAAEAREPGTAASLPEDPWGGPVEPKPFAASEATYVDNVDSSTPGVPLFEFQLFRNQIEAELLQLRQEIATLHEALAQLSVARRISPQYNEAMQLAQRGASAQMIADQCAISLGEAELVAALGRDQQNYQESREYPERQEYQEHQEHQEYPNHGERYEPRH</sequence>
<reference evidence="4" key="1">
    <citation type="submission" date="2017-03" db="EMBL/GenBank/DDBJ databases">
        <authorList>
            <consortium name="AG Boll"/>
        </authorList>
    </citation>
    <scope>NUCLEOTIDE SEQUENCE [LARGE SCALE GENOMIC DNA]</scope>
    <source>
        <strain evidence="4">Chol</strain>
    </source>
</reference>
<keyword evidence="5" id="KW-1185">Reference proteome</keyword>
<evidence type="ECO:0008006" key="6">
    <source>
        <dbReference type="Google" id="ProtNLM"/>
    </source>
</evidence>
<evidence type="ECO:0000256" key="2">
    <source>
        <dbReference type="SAM" id="MobiDB-lite"/>
    </source>
</evidence>
<evidence type="ECO:0000313" key="5">
    <source>
        <dbReference type="Proteomes" id="UP000242886"/>
    </source>
</evidence>
<evidence type="ECO:0000313" key="4">
    <source>
        <dbReference type="EMBL" id="SMB22817.1"/>
    </source>
</evidence>
<keyword evidence="3" id="KW-0472">Membrane</keyword>
<gene>
    <name evidence="4" type="ORF">SDENCHOL_10698</name>
</gene>
<accession>A0A7Z7MUF3</accession>
<evidence type="ECO:0000256" key="3">
    <source>
        <dbReference type="SAM" id="Phobius"/>
    </source>
</evidence>
<feature type="region of interest" description="Disordered" evidence="2">
    <location>
        <begin position="176"/>
        <end position="211"/>
    </location>
</feature>
<dbReference type="Pfam" id="PF10975">
    <property type="entry name" value="DUF2802"/>
    <property type="match status" value="1"/>
</dbReference>
<keyword evidence="3" id="KW-1133">Transmembrane helix</keyword>
<dbReference type="EMBL" id="LT837803">
    <property type="protein sequence ID" value="SMB22817.1"/>
    <property type="molecule type" value="Genomic_DNA"/>
</dbReference>
<feature type="compositionally biased region" description="Basic and acidic residues" evidence="2">
    <location>
        <begin position="181"/>
        <end position="211"/>
    </location>
</feature>
<feature type="transmembrane region" description="Helical" evidence="3">
    <location>
        <begin position="14"/>
        <end position="33"/>
    </location>
</feature>
<organism evidence="4 5">
    <name type="scientific">Sterolibacterium denitrificans</name>
    <dbReference type="NCBI Taxonomy" id="157592"/>
    <lineage>
        <taxon>Bacteria</taxon>
        <taxon>Pseudomonadati</taxon>
        <taxon>Pseudomonadota</taxon>
        <taxon>Betaproteobacteria</taxon>
        <taxon>Nitrosomonadales</taxon>
        <taxon>Sterolibacteriaceae</taxon>
        <taxon>Sterolibacterium</taxon>
    </lineage>
</organism>